<keyword evidence="1" id="KW-0812">Transmembrane</keyword>
<dbReference type="Proteomes" id="UP000032689">
    <property type="component" value="Segment"/>
</dbReference>
<dbReference type="OrthoDB" id="36666at10239"/>
<evidence type="ECO:0000256" key="1">
    <source>
        <dbReference type="SAM" id="Phobius"/>
    </source>
</evidence>
<feature type="transmembrane region" description="Helical" evidence="1">
    <location>
        <begin position="66"/>
        <end position="86"/>
    </location>
</feature>
<accession>A0A0D3MVF1</accession>
<keyword evidence="1" id="KW-0472">Membrane</keyword>
<dbReference type="GeneID" id="26641008"/>
<dbReference type="KEGG" id="vg:26641008"/>
<keyword evidence="3" id="KW-1185">Reference proteome</keyword>
<evidence type="ECO:0000313" key="2">
    <source>
        <dbReference type="EMBL" id="AJA42311.1"/>
    </source>
</evidence>
<dbReference type="RefSeq" id="YP_009214591.1">
    <property type="nucleotide sequence ID" value="NC_028962.1"/>
</dbReference>
<organism evidence="2 3">
    <name type="scientific">Staphylococcus phage vB_SepM_ phiIPLA-C1C</name>
    <dbReference type="NCBI Taxonomy" id="1572704"/>
    <lineage>
        <taxon>Viruses</taxon>
        <taxon>Duplodnaviria</taxon>
        <taxon>Heunggongvirae</taxon>
        <taxon>Uroviricota</taxon>
        <taxon>Caudoviricetes</taxon>
        <taxon>Herelleviridae</taxon>
        <taxon>Twortvirinae</taxon>
        <taxon>Sepunavirus</taxon>
        <taxon>Sepunavirus IPLAC1C</taxon>
    </lineage>
</organism>
<keyword evidence="1" id="KW-1133">Transmembrane helix</keyword>
<protein>
    <submittedName>
        <fullName evidence="2">Uncharacterized protein</fullName>
    </submittedName>
</protein>
<dbReference type="EMBL" id="KP027447">
    <property type="protein sequence ID" value="AJA42311.1"/>
    <property type="molecule type" value="Genomic_DNA"/>
</dbReference>
<proteinExistence type="predicted"/>
<sequence length="147" mass="17633">MVKRIKNEVYSAFGEYIVNDNSDFLNEEQLEIAKEHRPYLKKLIKKWKRERCIHSIKAFFLKIPEYILEGIYTIFNIIALPFVFLADKCDDLRVKYGNSVGNRIKLSKNRRKINDYAYNTVLPLLMEKEKDDGLYQKQMDYVKNKRK</sequence>
<evidence type="ECO:0000313" key="3">
    <source>
        <dbReference type="Proteomes" id="UP000032689"/>
    </source>
</evidence>
<reference evidence="2 3" key="1">
    <citation type="journal article" date="2015" name="Appl. Environ. Microbiol.">
        <title>Two Phages, phiIPLA-RODI and phiIPLA-C1C, Lyse Mono- and Dual-Species Staphylococcal Biofilms.</title>
        <authorList>
            <person name="Gutierrez D."/>
            <person name="Vandenheuvel D."/>
            <person name="Martinez B."/>
            <person name="Rodriguez A."/>
            <person name="Lavigne R."/>
            <person name="Garcia P."/>
        </authorList>
    </citation>
    <scope>NUCLEOTIDE SEQUENCE [LARGE SCALE GENOMIC DNA]</scope>
</reference>
<name>A0A0D3MVF1_9CAUD</name>